<dbReference type="NCBIfam" id="TIGR00247">
    <property type="entry name" value="endolytic transglycosylase MltG"/>
    <property type="match status" value="1"/>
</dbReference>
<dbReference type="CDD" id="cd08010">
    <property type="entry name" value="MltG_like"/>
    <property type="match status" value="1"/>
</dbReference>
<feature type="site" description="Important for catalytic activity" evidence="7">
    <location>
        <position position="266"/>
    </location>
</feature>
<dbReference type="PANTHER" id="PTHR30518">
    <property type="entry name" value="ENDOLYTIC MUREIN TRANSGLYCOSYLASE"/>
    <property type="match status" value="1"/>
</dbReference>
<organism evidence="8 9">
    <name type="scientific">Ureibacillus aquaedulcis</name>
    <dbReference type="NCBI Taxonomy" id="3058421"/>
    <lineage>
        <taxon>Bacteria</taxon>
        <taxon>Bacillati</taxon>
        <taxon>Bacillota</taxon>
        <taxon>Bacilli</taxon>
        <taxon>Bacillales</taxon>
        <taxon>Caryophanaceae</taxon>
        <taxon>Ureibacillus</taxon>
    </lineage>
</organism>
<accession>A0ABT8GV52</accession>
<comment type="subcellular location">
    <subcellularLocation>
        <location evidence="7">Cell membrane</location>
        <topology evidence="7">Single-pass membrane protein</topology>
    </subcellularLocation>
</comment>
<keyword evidence="3 7" id="KW-1133">Transmembrane helix</keyword>
<reference evidence="8" key="1">
    <citation type="submission" date="2023-07" db="EMBL/GenBank/DDBJ databases">
        <title>Ureibacillus sp. isolated from freshwater well.</title>
        <authorList>
            <person name="Kirdat K."/>
            <person name="Bhatt A."/>
            <person name="Teware R."/>
            <person name="Bhavsar Y."/>
            <person name="Yadav A."/>
        </authorList>
    </citation>
    <scope>NUCLEOTIDE SEQUENCE</scope>
    <source>
        <strain evidence="8">BA0131</strain>
    </source>
</reference>
<gene>
    <name evidence="7 8" type="primary">mltG</name>
    <name evidence="8" type="ORF">QYB95_17210</name>
</gene>
<name>A0ABT8GV52_9BACL</name>
<dbReference type="PANTHER" id="PTHR30518:SF2">
    <property type="entry name" value="ENDOLYTIC MUREIN TRANSGLYCOSYLASE"/>
    <property type="match status" value="1"/>
</dbReference>
<evidence type="ECO:0000256" key="3">
    <source>
        <dbReference type="ARBA" id="ARBA00022989"/>
    </source>
</evidence>
<evidence type="ECO:0000313" key="8">
    <source>
        <dbReference type="EMBL" id="MDN4495291.1"/>
    </source>
</evidence>
<keyword evidence="2 7" id="KW-0812">Transmembrane</keyword>
<sequence length="380" mass="43028">MQGGTPVENNKSKKQEMIEKLKIRKKEGRVVRRIVTIVTLVILLIVGIVGVSGYFYVKSALEPIDPEATDEIPVEIPMGSGISTISSILEENGIIKNARIFKYYTKFKNESNFQAGNYILTQSMTLDEIIKSLKTGKVYHEPVFSLTIPEGLTLEQISEIIAKHTEYTAEEFMELVTSKEFIQNMMGTFPDLITEEVSKENIRYALEGYLYPSTYSFYEEKPSLQEIVSMMISLTNDVVGQYDSLLAEKEMTPHQLLTFASLLEEEATAQTDRETIASVFYNRLDIDMPLQTDPTVLYALGSHKDRVLYEDLEVDNPYNTYVIQGLPPGPIANAGKISIEAALNPTDTDYLYFLADTEGNNHFAKTYEEHLQNIDQFLEQ</sequence>
<evidence type="ECO:0000256" key="6">
    <source>
        <dbReference type="ARBA" id="ARBA00023316"/>
    </source>
</evidence>
<evidence type="ECO:0000256" key="2">
    <source>
        <dbReference type="ARBA" id="ARBA00022692"/>
    </source>
</evidence>
<dbReference type="RefSeq" id="WP_301139610.1">
    <property type="nucleotide sequence ID" value="NZ_JAUHTQ010000019.1"/>
</dbReference>
<dbReference type="Gene3D" id="3.30.160.60">
    <property type="entry name" value="Classic Zinc Finger"/>
    <property type="match status" value="1"/>
</dbReference>
<evidence type="ECO:0000313" key="9">
    <source>
        <dbReference type="Proteomes" id="UP001172743"/>
    </source>
</evidence>
<dbReference type="Proteomes" id="UP001172743">
    <property type="component" value="Unassembled WGS sequence"/>
</dbReference>
<comment type="caution">
    <text evidence="8">The sequence shown here is derived from an EMBL/GenBank/DDBJ whole genome shotgun (WGS) entry which is preliminary data.</text>
</comment>
<keyword evidence="5 7" id="KW-0456">Lyase</keyword>
<evidence type="ECO:0000256" key="4">
    <source>
        <dbReference type="ARBA" id="ARBA00023136"/>
    </source>
</evidence>
<feature type="transmembrane region" description="Helical" evidence="7">
    <location>
        <begin position="34"/>
        <end position="57"/>
    </location>
</feature>
<evidence type="ECO:0000256" key="7">
    <source>
        <dbReference type="HAMAP-Rule" id="MF_02065"/>
    </source>
</evidence>
<keyword evidence="9" id="KW-1185">Reference proteome</keyword>
<dbReference type="HAMAP" id="MF_02065">
    <property type="entry name" value="MltG"/>
    <property type="match status" value="1"/>
</dbReference>
<keyword evidence="4 7" id="KW-0472">Membrane</keyword>
<evidence type="ECO:0000256" key="1">
    <source>
        <dbReference type="ARBA" id="ARBA00022475"/>
    </source>
</evidence>
<dbReference type="Pfam" id="PF02618">
    <property type="entry name" value="YceG"/>
    <property type="match status" value="1"/>
</dbReference>
<proteinExistence type="inferred from homology"/>
<keyword evidence="1 7" id="KW-1003">Cell membrane</keyword>
<evidence type="ECO:0000256" key="5">
    <source>
        <dbReference type="ARBA" id="ARBA00023239"/>
    </source>
</evidence>
<comment type="catalytic activity">
    <reaction evidence="7">
        <text>a peptidoglycan chain = a peptidoglycan chain with N-acetyl-1,6-anhydromuramyl-[peptide] at the reducing end + a peptidoglycan chain with N-acetylglucosamine at the non-reducing end.</text>
        <dbReference type="EC" id="4.2.2.29"/>
    </reaction>
</comment>
<comment type="similarity">
    <text evidence="7">Belongs to the transglycosylase MltG family.</text>
</comment>
<comment type="function">
    <text evidence="7">Functions as a peptidoglycan terminase that cleaves nascent peptidoglycan strands endolytically to terminate their elongation.</text>
</comment>
<dbReference type="EMBL" id="JAUHTQ010000019">
    <property type="protein sequence ID" value="MDN4495291.1"/>
    <property type="molecule type" value="Genomic_DNA"/>
</dbReference>
<protein>
    <recommendedName>
        <fullName evidence="7">Endolytic murein transglycosylase</fullName>
        <ecNumber evidence="7">4.2.2.29</ecNumber>
    </recommendedName>
    <alternativeName>
        <fullName evidence="7">Peptidoglycan lytic transglycosylase</fullName>
    </alternativeName>
    <alternativeName>
        <fullName evidence="7">Peptidoglycan polymerization terminase</fullName>
    </alternativeName>
</protein>
<keyword evidence="6 7" id="KW-0961">Cell wall biogenesis/degradation</keyword>
<dbReference type="EC" id="4.2.2.29" evidence="7"/>
<dbReference type="InterPro" id="IPR003770">
    <property type="entry name" value="MLTG-like"/>
</dbReference>
<dbReference type="Gene3D" id="3.30.1490.480">
    <property type="entry name" value="Endolytic murein transglycosylase"/>
    <property type="match status" value="1"/>
</dbReference>